<dbReference type="InterPro" id="IPR007304">
    <property type="entry name" value="TAP46-like"/>
</dbReference>
<feature type="compositionally biased region" description="Acidic residues" evidence="1">
    <location>
        <begin position="305"/>
        <end position="315"/>
    </location>
</feature>
<feature type="region of interest" description="Disordered" evidence="1">
    <location>
        <begin position="277"/>
        <end position="346"/>
    </location>
</feature>
<dbReference type="InterPro" id="IPR038511">
    <property type="entry name" value="TAP42/TAP46-like_sf"/>
</dbReference>
<dbReference type="AlphaFoldDB" id="F0WGK8"/>
<proteinExistence type="predicted"/>
<protein>
    <submittedName>
        <fullName evidence="2">Uncharacterized protein AlNc14C92G5736</fullName>
    </submittedName>
</protein>
<dbReference type="PANTHER" id="PTHR10933:SF9">
    <property type="entry name" value="IMMUNOGLOBULIN-BINDING PROTEIN 1"/>
    <property type="match status" value="1"/>
</dbReference>
<dbReference type="GO" id="GO:0051721">
    <property type="term" value="F:protein phosphatase 2A binding"/>
    <property type="evidence" value="ECO:0007669"/>
    <property type="project" value="TreeGrafter"/>
</dbReference>
<feature type="compositionally biased region" description="Basic and acidic residues" evidence="1">
    <location>
        <begin position="277"/>
        <end position="293"/>
    </location>
</feature>
<dbReference type="Gene3D" id="1.25.40.540">
    <property type="entry name" value="TAP42-like family"/>
    <property type="match status" value="1"/>
</dbReference>
<gene>
    <name evidence="2" type="primary">AlNc14C92G5736</name>
    <name evidence="2" type="ORF">ALNC14_065150</name>
</gene>
<feature type="compositionally biased region" description="Basic and acidic residues" evidence="1">
    <location>
        <begin position="321"/>
        <end position="334"/>
    </location>
</feature>
<sequence length="346" mass="40722">MSQTASIRFDYARAYRDYNDVEGPDKSANASCEARLASLVEYVLQCLQQRQHESLLTSNEQFHEMSNEQLYAVLLEFYLAMCIPQQRFANFERIKSMQLRIKMLQEADAFHTEFLDRMEMIGLLSEKQRKEQYEQMDSKKYTVDREVKIERFNRQRELEDRSKQSQTLYAEITCSRSKLKDQEACDEHEEKEREILLSFLELAVIKSLTEQSANNQERTMLESIIAMNIPIENDVVPQNQGITVTQITPRFEMKREFIRAGVFQPGHRLPTMSLAQHAEEQLQEAKERDERQRSAPTPTRRIEQLEEDGDEDDSQLVDQATWKDREWDDWKDANPRGIGNKKGSQF</sequence>
<dbReference type="PANTHER" id="PTHR10933">
    <property type="entry name" value="IMMUNOGLOBULIN-BINDING PROTEIN 1"/>
    <property type="match status" value="1"/>
</dbReference>
<evidence type="ECO:0000256" key="1">
    <source>
        <dbReference type="SAM" id="MobiDB-lite"/>
    </source>
</evidence>
<dbReference type="HOGENOM" id="CLU_041824_2_2_1"/>
<reference evidence="2" key="2">
    <citation type="submission" date="2011-02" db="EMBL/GenBank/DDBJ databases">
        <authorList>
            <person name="MacLean D."/>
        </authorList>
    </citation>
    <scope>NUCLEOTIDE SEQUENCE</scope>
</reference>
<name>F0WGK8_9STRA</name>
<dbReference type="Pfam" id="PF04177">
    <property type="entry name" value="TAP42"/>
    <property type="match status" value="1"/>
</dbReference>
<organism evidence="2">
    <name type="scientific">Albugo laibachii Nc14</name>
    <dbReference type="NCBI Taxonomy" id="890382"/>
    <lineage>
        <taxon>Eukaryota</taxon>
        <taxon>Sar</taxon>
        <taxon>Stramenopiles</taxon>
        <taxon>Oomycota</taxon>
        <taxon>Peronosporomycetes</taxon>
        <taxon>Albuginales</taxon>
        <taxon>Albuginaceae</taxon>
        <taxon>Albugo</taxon>
    </lineage>
</organism>
<dbReference type="EMBL" id="FR824137">
    <property type="protein sequence ID" value="CCA20372.1"/>
    <property type="molecule type" value="Genomic_DNA"/>
</dbReference>
<dbReference type="GO" id="GO:0035303">
    <property type="term" value="P:regulation of dephosphorylation"/>
    <property type="evidence" value="ECO:0007669"/>
    <property type="project" value="TreeGrafter"/>
</dbReference>
<dbReference type="GO" id="GO:0005829">
    <property type="term" value="C:cytosol"/>
    <property type="evidence" value="ECO:0007669"/>
    <property type="project" value="TreeGrafter"/>
</dbReference>
<reference evidence="2" key="1">
    <citation type="journal article" date="2011" name="PLoS Biol.">
        <title>Gene gain and loss during evolution of obligate parasitism in the white rust pathogen of Arabidopsis thaliana.</title>
        <authorList>
            <person name="Kemen E."/>
            <person name="Gardiner A."/>
            <person name="Schultz-Larsen T."/>
            <person name="Kemen A.C."/>
            <person name="Balmuth A.L."/>
            <person name="Robert-Seilaniantz A."/>
            <person name="Bailey K."/>
            <person name="Holub E."/>
            <person name="Studholme D.J."/>
            <person name="Maclean D."/>
            <person name="Jones J.D."/>
        </authorList>
    </citation>
    <scope>NUCLEOTIDE SEQUENCE</scope>
</reference>
<accession>F0WGK8</accession>
<evidence type="ECO:0000313" key="2">
    <source>
        <dbReference type="EMBL" id="CCA20372.1"/>
    </source>
</evidence>
<dbReference type="GO" id="GO:0009966">
    <property type="term" value="P:regulation of signal transduction"/>
    <property type="evidence" value="ECO:0007669"/>
    <property type="project" value="InterPro"/>
</dbReference>